<evidence type="ECO:0000313" key="1">
    <source>
        <dbReference type="EMBL" id="BCI64805.1"/>
    </source>
</evidence>
<dbReference type="KEGG" id="copr:Cop2CBH44_31580"/>
<evidence type="ECO:0000313" key="2">
    <source>
        <dbReference type="Proteomes" id="UP000594042"/>
    </source>
</evidence>
<sequence>MKKIRFYLKACLNFARTYNPCIGTFRQVLTLLLLSGCLFSCGNDDKISDSPAFIEVPEEPTEHEKELSETAEATSLMLSKAIRFRSLIQEKETYSSSVYVYSRTISKYQDNPQKLIARIALLGFTEVYLSTPQKSLQGTDPKGYQWLKTFIAAAHRYEITVYALRLSDTRLYVDSNLLYNETGWVDQYNRSVAANEKIDGISADLEPHVLKKDGESTPIGLDIFWDSTSNYGIGKENDQLLERTLNLLHIAREEIAPLRLNEAISFLYQPKINEKKLSFGSTPQFLQYCHSVIVMAYYYKKETIWNRSKPILTAAGNTSNQSVSICVKTSLNTYGDNGDTNTSLQPQGWDYLLETIKYIYDNGKSYSCFRGMDFFEYEGLETMWEWINDKN</sequence>
<accession>A0A7G1HYL4</accession>
<organism evidence="1 2">
    <name type="scientific">Coprobacter secundus subsp. similis</name>
    <dbReference type="NCBI Taxonomy" id="2751153"/>
    <lineage>
        <taxon>Bacteria</taxon>
        <taxon>Pseudomonadati</taxon>
        <taxon>Bacteroidota</taxon>
        <taxon>Bacteroidia</taxon>
        <taxon>Bacteroidales</taxon>
        <taxon>Barnesiellaceae</taxon>
        <taxon>Coprobacter</taxon>
    </lineage>
</organism>
<keyword evidence="2" id="KW-1185">Reference proteome</keyword>
<gene>
    <name evidence="1" type="ORF">Cop2CBH44_31580</name>
</gene>
<proteinExistence type="predicted"/>
<protein>
    <submittedName>
        <fullName evidence="1">Uncharacterized protein</fullName>
    </submittedName>
</protein>
<reference evidence="2" key="1">
    <citation type="submission" date="2020-07" db="EMBL/GenBank/DDBJ databases">
        <title>Complete genome sequencing of Coprobacter sp. strain 2CBH44.</title>
        <authorList>
            <person name="Sakamoto M."/>
            <person name="Murakami T."/>
            <person name="Mori H."/>
        </authorList>
    </citation>
    <scope>NUCLEOTIDE SEQUENCE [LARGE SCALE GENOMIC DNA]</scope>
    <source>
        <strain evidence="2">2CBH44</strain>
    </source>
</reference>
<dbReference type="RefSeq" id="WP_055099612.1">
    <property type="nucleotide sequence ID" value="NZ_AP023322.1"/>
</dbReference>
<dbReference type="Proteomes" id="UP000594042">
    <property type="component" value="Chromosome"/>
</dbReference>
<dbReference type="AlphaFoldDB" id="A0A7G1HYL4"/>
<name>A0A7G1HYL4_9BACT</name>
<dbReference type="EMBL" id="AP023322">
    <property type="protein sequence ID" value="BCI64805.1"/>
    <property type="molecule type" value="Genomic_DNA"/>
</dbReference>